<name>A0AA39IXE2_9AGAR</name>
<evidence type="ECO:0000313" key="1">
    <source>
        <dbReference type="EMBL" id="KAK0430648.1"/>
    </source>
</evidence>
<accession>A0AA39IXE2</accession>
<gene>
    <name evidence="1" type="ORF">EV421DRAFT_1743825</name>
</gene>
<dbReference type="EMBL" id="JAUEPT010000138">
    <property type="protein sequence ID" value="KAK0430648.1"/>
    <property type="molecule type" value="Genomic_DNA"/>
</dbReference>
<sequence length="312" mass="34707">MALMPSSTAMTPQYDYSYRSEIPIPIPSYVHPSSLSTETDLHCRLVVLSEVLCRAPPAPTKRSFAATDLCSACPLPLLTDWFRKDTKISSSVFSAETRGTSKRFKVELDQAGSRTTLTSLSVASDNGQKEFTSVRNRPIEEEAAIRPGRYGFSPPSDLNHYLDVADSYPHKTNRAIVPLPKRAHTSNSDNVAHLTSSFLGSLVYPGQFPGSKTKKNNAERLHFLRQDRWIQQGSIQPQRVVCGGCKATLQLESRETSAASGKPAAYYSDPWLKHRNGMRAQRRKRARTAAVPMSQSELKKISLSQKYYVPLS</sequence>
<evidence type="ECO:0000313" key="2">
    <source>
        <dbReference type="Proteomes" id="UP001175226"/>
    </source>
</evidence>
<dbReference type="Proteomes" id="UP001175226">
    <property type="component" value="Unassembled WGS sequence"/>
</dbReference>
<dbReference type="AlphaFoldDB" id="A0AA39IXE2"/>
<protein>
    <submittedName>
        <fullName evidence="1">Uncharacterized protein</fullName>
    </submittedName>
</protein>
<comment type="caution">
    <text evidence="1">The sequence shown here is derived from an EMBL/GenBank/DDBJ whole genome shotgun (WGS) entry which is preliminary data.</text>
</comment>
<proteinExistence type="predicted"/>
<keyword evidence="2" id="KW-1185">Reference proteome</keyword>
<organism evidence="1 2">
    <name type="scientific">Armillaria borealis</name>
    <dbReference type="NCBI Taxonomy" id="47425"/>
    <lineage>
        <taxon>Eukaryota</taxon>
        <taxon>Fungi</taxon>
        <taxon>Dikarya</taxon>
        <taxon>Basidiomycota</taxon>
        <taxon>Agaricomycotina</taxon>
        <taxon>Agaricomycetes</taxon>
        <taxon>Agaricomycetidae</taxon>
        <taxon>Agaricales</taxon>
        <taxon>Marasmiineae</taxon>
        <taxon>Physalacriaceae</taxon>
        <taxon>Armillaria</taxon>
    </lineage>
</organism>
<reference evidence="1" key="1">
    <citation type="submission" date="2023-06" db="EMBL/GenBank/DDBJ databases">
        <authorList>
            <consortium name="Lawrence Berkeley National Laboratory"/>
            <person name="Ahrendt S."/>
            <person name="Sahu N."/>
            <person name="Indic B."/>
            <person name="Wong-Bajracharya J."/>
            <person name="Merenyi Z."/>
            <person name="Ke H.-M."/>
            <person name="Monk M."/>
            <person name="Kocsube S."/>
            <person name="Drula E."/>
            <person name="Lipzen A."/>
            <person name="Balint B."/>
            <person name="Henrissat B."/>
            <person name="Andreopoulos B."/>
            <person name="Martin F.M."/>
            <person name="Harder C.B."/>
            <person name="Rigling D."/>
            <person name="Ford K.L."/>
            <person name="Foster G.D."/>
            <person name="Pangilinan J."/>
            <person name="Papanicolaou A."/>
            <person name="Barry K."/>
            <person name="LaButti K."/>
            <person name="Viragh M."/>
            <person name="Koriabine M."/>
            <person name="Yan M."/>
            <person name="Riley R."/>
            <person name="Champramary S."/>
            <person name="Plett K.L."/>
            <person name="Tsai I.J."/>
            <person name="Slot J."/>
            <person name="Sipos G."/>
            <person name="Plett J."/>
            <person name="Nagy L.G."/>
            <person name="Grigoriev I.V."/>
        </authorList>
    </citation>
    <scope>NUCLEOTIDE SEQUENCE</scope>
    <source>
        <strain evidence="1">FPL87.14</strain>
    </source>
</reference>